<dbReference type="SUPFAM" id="SSF63380">
    <property type="entry name" value="Riboflavin synthase domain-like"/>
    <property type="match status" value="1"/>
</dbReference>
<dbReference type="Pfam" id="PF00175">
    <property type="entry name" value="NAD_binding_1"/>
    <property type="match status" value="1"/>
</dbReference>
<dbReference type="Gene3D" id="1.10.1060.10">
    <property type="entry name" value="Alpha-helical ferredoxin"/>
    <property type="match status" value="1"/>
</dbReference>
<dbReference type="SUPFAM" id="SSF52343">
    <property type="entry name" value="Ferredoxin reductase-like, C-terminal NADP-linked domain"/>
    <property type="match status" value="1"/>
</dbReference>
<name>A0ABN4D285_9BACT</name>
<dbReference type="InterPro" id="IPR017896">
    <property type="entry name" value="4Fe4S_Fe-S-bd"/>
</dbReference>
<dbReference type="InterPro" id="IPR036188">
    <property type="entry name" value="FAD/NAD-bd_sf"/>
</dbReference>
<dbReference type="PANTHER" id="PTHR42783">
    <property type="entry name" value="GLUTAMATE SYNTHASE [NADPH] SMALL CHAIN"/>
    <property type="match status" value="1"/>
</dbReference>
<dbReference type="SUPFAM" id="SSF46548">
    <property type="entry name" value="alpha-helical ferredoxin"/>
    <property type="match status" value="1"/>
</dbReference>
<organism evidence="3 4">
    <name type="scientific">Draconibacterium orientale</name>
    <dbReference type="NCBI Taxonomy" id="1168034"/>
    <lineage>
        <taxon>Bacteria</taxon>
        <taxon>Pseudomonadati</taxon>
        <taxon>Bacteroidota</taxon>
        <taxon>Bacteroidia</taxon>
        <taxon>Marinilabiliales</taxon>
        <taxon>Prolixibacteraceae</taxon>
        <taxon>Draconibacterium</taxon>
    </lineage>
</organism>
<feature type="domain" description="4Fe-4S ferredoxin-type" evidence="1">
    <location>
        <begin position="325"/>
        <end position="357"/>
    </location>
</feature>
<dbReference type="Gene3D" id="3.40.50.80">
    <property type="entry name" value="Nucleotide-binding domain of ferredoxin-NADP reductase (FNR) module"/>
    <property type="match status" value="1"/>
</dbReference>
<dbReference type="InterPro" id="IPR017938">
    <property type="entry name" value="Riboflavin_synthase-like_b-brl"/>
</dbReference>
<dbReference type="SUPFAM" id="SSF51971">
    <property type="entry name" value="Nucleotide-binding domain"/>
    <property type="match status" value="1"/>
</dbReference>
<feature type="domain" description="FAD-binding FR-type" evidence="2">
    <location>
        <begin position="1"/>
        <end position="95"/>
    </location>
</feature>
<dbReference type="PROSITE" id="PS51384">
    <property type="entry name" value="FAD_FR"/>
    <property type="match status" value="1"/>
</dbReference>
<dbReference type="CDD" id="cd06219">
    <property type="entry name" value="DHOD_e_trans_like1"/>
    <property type="match status" value="1"/>
</dbReference>
<evidence type="ECO:0000259" key="2">
    <source>
        <dbReference type="PROSITE" id="PS51384"/>
    </source>
</evidence>
<keyword evidence="4" id="KW-1185">Reference proteome</keyword>
<dbReference type="InterPro" id="IPR028261">
    <property type="entry name" value="DPD_II"/>
</dbReference>
<dbReference type="InterPro" id="IPR019480">
    <property type="entry name" value="Dihydroorotate_DH_Fe-S-bd"/>
</dbReference>
<dbReference type="RefSeq" id="WP_038564624.1">
    <property type="nucleotide sequence ID" value="NZ_FOHT01000018.1"/>
</dbReference>
<dbReference type="InterPro" id="IPR039261">
    <property type="entry name" value="FNR_nucleotide-bd"/>
</dbReference>
<dbReference type="InterPro" id="IPR001433">
    <property type="entry name" value="OxRdtase_FAD/NAD-bd"/>
</dbReference>
<dbReference type="NCBIfam" id="TIGR01316">
    <property type="entry name" value="gltA"/>
    <property type="match status" value="1"/>
</dbReference>
<evidence type="ECO:0000259" key="1">
    <source>
        <dbReference type="PROSITE" id="PS51379"/>
    </source>
</evidence>
<dbReference type="PROSITE" id="PS51379">
    <property type="entry name" value="4FE4S_FER_2"/>
    <property type="match status" value="1"/>
</dbReference>
<evidence type="ECO:0000313" key="4">
    <source>
        <dbReference type="Proteomes" id="UP000023772"/>
    </source>
</evidence>
<dbReference type="InterPro" id="IPR006004">
    <property type="entry name" value="SudA-like"/>
</dbReference>
<gene>
    <name evidence="3" type="ORF">FH5T_11755</name>
</gene>
<accession>A0ABN4D285</accession>
<dbReference type="EMBL" id="CP007451">
    <property type="protein sequence ID" value="AHW60052.1"/>
    <property type="molecule type" value="Genomic_DNA"/>
</dbReference>
<protein>
    <submittedName>
        <fullName evidence="3">2-polyprenylphenol hydroxylase</fullName>
    </submittedName>
</protein>
<evidence type="ECO:0000313" key="3">
    <source>
        <dbReference type="EMBL" id="AHW60052.1"/>
    </source>
</evidence>
<dbReference type="Pfam" id="PF07992">
    <property type="entry name" value="Pyr_redox_2"/>
    <property type="match status" value="1"/>
</dbReference>
<dbReference type="PRINTS" id="PR00419">
    <property type="entry name" value="ADXRDTASE"/>
</dbReference>
<dbReference type="PANTHER" id="PTHR42783:SF3">
    <property type="entry name" value="GLUTAMATE SYNTHASE [NADPH] SMALL CHAIN-RELATED"/>
    <property type="match status" value="1"/>
</dbReference>
<reference evidence="3 4" key="1">
    <citation type="submission" date="2014-03" db="EMBL/GenBank/DDBJ databases">
        <title>Complete genome sequence of a deeply braunched marine Bacteroidia bacterium Draconibacterium orientale type strain FH5T.</title>
        <authorList>
            <person name="Li X."/>
            <person name="Wang X."/>
            <person name="Xie Z."/>
            <person name="Du Z."/>
            <person name="Chen G."/>
        </authorList>
    </citation>
    <scope>NUCLEOTIDE SEQUENCE [LARGE SCALE GENOMIC DNA]</scope>
    <source>
        <strain evidence="3 4">FH5</strain>
    </source>
</reference>
<proteinExistence type="predicted"/>
<sequence>MHKIVRKRILNPAVEEIVVEAPYVARKCQPGQFIIIIVEEGGERIPLTIADYNREEQSVTMIYQVVGHSTKLLQQKNVGDYISDVAGPLGLPCVDHKPKKVLAIGGGVGAAPLYPQIKMHAENGAEIDVVLGGRSFEFVILQEEFSKLANHVFVATDDGSLGTKGFVTTVAQKLLEEGNQYDEVIAIGPIPMMKAVVNVVKPFNIPISVSLNPLMVDGTGMCGGCRVTIAGKTKFACVDGPDFNGYEVDFDEITGRQGMYKDQENGHKCRIGLSGENNKAAKPAAPLAAQMKGKFNMQPQRTPMPELDPIERSKSFGEVAMGYSVEEAINEAKRCIQCKRPSCVSGCPVNVNIPEFIGHIAQGDFQEAYKSIKSYNSLPAVCGRVCPQENQCEAICVRGKKDEPVAIGRLERFIADYAREHIFEEEIPQHNSGRKVAVIGAGPAGIACAGELAKKGHEVVVFEALHTPGGVLMYGIPEFRLPKQIVREEIDSIKKMGVKIEKNVIVGKSLTVEDLKVDGFEAIFISTGAGLPRFLNIEGENLNGVYSANEFLTRVNLMESFKRETPSPVQKGDKVAVVGGGNVAMDACRTALRLGAEEVFIIYRRGEDELPARAEEIEHAKEEGIQFKLLANPVKIHDNGNGWVGAIENQQMELGEPDASGRRRPVPVEGETFMLDVNKVVIAVGQSPNPLITQSTKGLDLHSWGGIIVDEQTMKTSKENVYAGGDVVTGAATVILAMGAGKTAAQAIDEQLNS</sequence>
<dbReference type="InterPro" id="IPR023753">
    <property type="entry name" value="FAD/NAD-binding_dom"/>
</dbReference>
<dbReference type="Gene3D" id="3.50.50.60">
    <property type="entry name" value="FAD/NAD(P)-binding domain"/>
    <property type="match status" value="2"/>
</dbReference>
<dbReference type="Proteomes" id="UP000023772">
    <property type="component" value="Chromosome"/>
</dbReference>
<dbReference type="Pfam" id="PF14691">
    <property type="entry name" value="Fer4_20"/>
    <property type="match status" value="1"/>
</dbReference>
<dbReference type="Gene3D" id="2.40.30.10">
    <property type="entry name" value="Translation factors"/>
    <property type="match status" value="1"/>
</dbReference>
<dbReference type="Pfam" id="PF10418">
    <property type="entry name" value="DHODB_Fe-S_bind"/>
    <property type="match status" value="1"/>
</dbReference>
<dbReference type="InterPro" id="IPR017927">
    <property type="entry name" value="FAD-bd_FR_type"/>
</dbReference>
<dbReference type="NCBIfam" id="NF004862">
    <property type="entry name" value="PRK06222.1"/>
    <property type="match status" value="1"/>
</dbReference>
<dbReference type="InterPro" id="IPR009051">
    <property type="entry name" value="Helical_ferredxn"/>
</dbReference>